<dbReference type="InterPro" id="IPR036388">
    <property type="entry name" value="WH-like_DNA-bd_sf"/>
</dbReference>
<dbReference type="GO" id="GO:0030170">
    <property type="term" value="F:pyridoxal phosphate binding"/>
    <property type="evidence" value="ECO:0007669"/>
    <property type="project" value="InterPro"/>
</dbReference>
<gene>
    <name evidence="8" type="ORF">SAMN05216574_101154</name>
</gene>
<dbReference type="RefSeq" id="WP_092194884.1">
    <property type="nucleotide sequence ID" value="NZ_FOND01000001.1"/>
</dbReference>
<evidence type="ECO:0000256" key="2">
    <source>
        <dbReference type="ARBA" id="ARBA00022898"/>
    </source>
</evidence>
<dbReference type="GO" id="GO:0008483">
    <property type="term" value="F:transaminase activity"/>
    <property type="evidence" value="ECO:0007669"/>
    <property type="project" value="UniProtKB-KW"/>
</dbReference>
<evidence type="ECO:0000313" key="9">
    <source>
        <dbReference type="Proteomes" id="UP000198589"/>
    </source>
</evidence>
<dbReference type="InterPro" id="IPR015421">
    <property type="entry name" value="PyrdxlP-dep_Trfase_major"/>
</dbReference>
<dbReference type="AlphaFoldDB" id="A0A1I1VXI4"/>
<name>A0A1I1VXI4_9ACTN</name>
<proteinExistence type="inferred from homology"/>
<dbReference type="PRINTS" id="PR00035">
    <property type="entry name" value="HTHGNTR"/>
</dbReference>
<dbReference type="InterPro" id="IPR015424">
    <property type="entry name" value="PyrdxlP-dep_Trfase"/>
</dbReference>
<keyword evidence="3" id="KW-0805">Transcription regulation</keyword>
<dbReference type="SMART" id="SM00345">
    <property type="entry name" value="HTH_GNTR"/>
    <property type="match status" value="1"/>
</dbReference>
<keyword evidence="4" id="KW-0238">DNA-binding</keyword>
<dbReference type="InterPro" id="IPR000524">
    <property type="entry name" value="Tscrpt_reg_HTH_GntR"/>
</dbReference>
<dbReference type="OrthoDB" id="594134at2"/>
<dbReference type="SUPFAM" id="SSF53383">
    <property type="entry name" value="PLP-dependent transferases"/>
    <property type="match status" value="1"/>
</dbReference>
<keyword evidence="2" id="KW-0663">Pyridoxal phosphate</keyword>
<organism evidence="8 9">
    <name type="scientific">Blastococcus tunisiensis</name>
    <dbReference type="NCBI Taxonomy" id="1798228"/>
    <lineage>
        <taxon>Bacteria</taxon>
        <taxon>Bacillati</taxon>
        <taxon>Actinomycetota</taxon>
        <taxon>Actinomycetes</taxon>
        <taxon>Geodermatophilales</taxon>
        <taxon>Geodermatophilaceae</taxon>
        <taxon>Blastococcus</taxon>
    </lineage>
</organism>
<dbReference type="Gene3D" id="1.10.10.10">
    <property type="entry name" value="Winged helix-like DNA-binding domain superfamily/Winged helix DNA-binding domain"/>
    <property type="match status" value="1"/>
</dbReference>
<accession>A0A1I1VXI4</accession>
<dbReference type="InterPro" id="IPR051446">
    <property type="entry name" value="HTH_trans_reg/aminotransferase"/>
</dbReference>
<dbReference type="STRING" id="1798228.SAMN05216574_101154"/>
<dbReference type="EMBL" id="FOND01000001">
    <property type="protein sequence ID" value="SFD87806.1"/>
    <property type="molecule type" value="Genomic_DNA"/>
</dbReference>
<dbReference type="InterPro" id="IPR036390">
    <property type="entry name" value="WH_DNA-bd_sf"/>
</dbReference>
<dbReference type="InterPro" id="IPR004839">
    <property type="entry name" value="Aminotransferase_I/II_large"/>
</dbReference>
<dbReference type="SUPFAM" id="SSF46785">
    <property type="entry name" value="Winged helix' DNA-binding domain"/>
    <property type="match status" value="1"/>
</dbReference>
<evidence type="ECO:0000256" key="3">
    <source>
        <dbReference type="ARBA" id="ARBA00023015"/>
    </source>
</evidence>
<evidence type="ECO:0000259" key="7">
    <source>
        <dbReference type="PROSITE" id="PS50949"/>
    </source>
</evidence>
<dbReference type="GO" id="GO:0003677">
    <property type="term" value="F:DNA binding"/>
    <property type="evidence" value="ECO:0007669"/>
    <property type="project" value="UniProtKB-KW"/>
</dbReference>
<dbReference type="CDD" id="cd07377">
    <property type="entry name" value="WHTH_GntR"/>
    <property type="match status" value="1"/>
</dbReference>
<feature type="domain" description="HTH gntR-type" evidence="7">
    <location>
        <begin position="15"/>
        <end position="83"/>
    </location>
</feature>
<keyword evidence="8" id="KW-0032">Aminotransferase</keyword>
<sequence>MVAVPPVVLDRTSRVPLSAQLADALRAGAAGGALRPGDRLPSTRELAAALGVSRTVTAAAYDQLLAEGWAAGRRGAGTFVVGTVTAAPAPAPRGRSRGRPGPAGIDLRAGSPCLEVLDRAAWRRAWRAAGDPPPDGGPESAADPAFARAVTEHLLRHRGLPAAPEDVLATAGTSAAVGELAALLPPGSRVGVEDPGYQRVVGALRAAGAAVVPLPVDGDGLVVDAVPAGLAAVYCTPAHQFPLGRRLSAARRTALVARARAEGMVVLEDDYDGELRYDVAPLPLLGALGPDVVVHLGTSSKILSPTLGVGWLVAPAAVRAELVARRTATGARPPRAGQRVFTALADSGDLARHLRRLRRELARRRAAVLAAVASAGLQAEGDPAGAHVVVPLPDAGSEERVLAAAAGRGVALDGLARHHHGHARPERPAGLVLGFAAPTSGQFDVALDVLAAVLGEALGEGRGGDPVRSRRVGTRRVSAQA</sequence>
<keyword evidence="5" id="KW-0804">Transcription</keyword>
<protein>
    <submittedName>
        <fullName evidence="8">GntR family transcriptional regulator / MocR family aminotransferase</fullName>
    </submittedName>
</protein>
<dbReference type="Pfam" id="PF00155">
    <property type="entry name" value="Aminotran_1_2"/>
    <property type="match status" value="1"/>
</dbReference>
<dbReference type="Proteomes" id="UP000198589">
    <property type="component" value="Unassembled WGS sequence"/>
</dbReference>
<dbReference type="Pfam" id="PF00392">
    <property type="entry name" value="GntR"/>
    <property type="match status" value="1"/>
</dbReference>
<evidence type="ECO:0000313" key="8">
    <source>
        <dbReference type="EMBL" id="SFD87806.1"/>
    </source>
</evidence>
<comment type="similarity">
    <text evidence="1">In the C-terminal section; belongs to the class-I pyridoxal-phosphate-dependent aminotransferase family.</text>
</comment>
<dbReference type="CDD" id="cd00609">
    <property type="entry name" value="AAT_like"/>
    <property type="match status" value="1"/>
</dbReference>
<dbReference type="PROSITE" id="PS50949">
    <property type="entry name" value="HTH_GNTR"/>
    <property type="match status" value="1"/>
</dbReference>
<evidence type="ECO:0000256" key="1">
    <source>
        <dbReference type="ARBA" id="ARBA00005384"/>
    </source>
</evidence>
<dbReference type="PANTHER" id="PTHR46577:SF1">
    <property type="entry name" value="HTH-TYPE TRANSCRIPTIONAL REGULATORY PROTEIN GABR"/>
    <property type="match status" value="1"/>
</dbReference>
<feature type="region of interest" description="Disordered" evidence="6">
    <location>
        <begin position="461"/>
        <end position="481"/>
    </location>
</feature>
<evidence type="ECO:0000256" key="5">
    <source>
        <dbReference type="ARBA" id="ARBA00023163"/>
    </source>
</evidence>
<dbReference type="PANTHER" id="PTHR46577">
    <property type="entry name" value="HTH-TYPE TRANSCRIPTIONAL REGULATORY PROTEIN GABR"/>
    <property type="match status" value="1"/>
</dbReference>
<dbReference type="Gene3D" id="3.40.640.10">
    <property type="entry name" value="Type I PLP-dependent aspartate aminotransferase-like (Major domain)"/>
    <property type="match status" value="1"/>
</dbReference>
<reference evidence="9" key="1">
    <citation type="submission" date="2016-10" db="EMBL/GenBank/DDBJ databases">
        <authorList>
            <person name="Varghese N."/>
            <person name="Submissions S."/>
        </authorList>
    </citation>
    <scope>NUCLEOTIDE SEQUENCE [LARGE SCALE GENOMIC DNA]</scope>
    <source>
        <strain evidence="9">DSM 46838</strain>
    </source>
</reference>
<evidence type="ECO:0000256" key="6">
    <source>
        <dbReference type="SAM" id="MobiDB-lite"/>
    </source>
</evidence>
<dbReference type="GO" id="GO:0003700">
    <property type="term" value="F:DNA-binding transcription factor activity"/>
    <property type="evidence" value="ECO:0007669"/>
    <property type="project" value="InterPro"/>
</dbReference>
<evidence type="ECO:0000256" key="4">
    <source>
        <dbReference type="ARBA" id="ARBA00023125"/>
    </source>
</evidence>
<keyword evidence="9" id="KW-1185">Reference proteome</keyword>
<keyword evidence="8" id="KW-0808">Transferase</keyword>